<comment type="caution">
    <text evidence="3">The sequence shown here is derived from an EMBL/GenBank/DDBJ whole genome shotgun (WGS) entry which is preliminary data.</text>
</comment>
<organism evidence="3 4">
    <name type="scientific">Allacma fusca</name>
    <dbReference type="NCBI Taxonomy" id="39272"/>
    <lineage>
        <taxon>Eukaryota</taxon>
        <taxon>Metazoa</taxon>
        <taxon>Ecdysozoa</taxon>
        <taxon>Arthropoda</taxon>
        <taxon>Hexapoda</taxon>
        <taxon>Collembola</taxon>
        <taxon>Symphypleona</taxon>
        <taxon>Sminthuridae</taxon>
        <taxon>Allacma</taxon>
    </lineage>
</organism>
<gene>
    <name evidence="3" type="ORF">AFUS01_LOCUS19728</name>
</gene>
<dbReference type="PROSITE" id="PS50106">
    <property type="entry name" value="PDZ"/>
    <property type="match status" value="1"/>
</dbReference>
<feature type="non-terminal residue" evidence="3">
    <location>
        <position position="1"/>
    </location>
</feature>
<dbReference type="PANTHER" id="PTHR11324:SF16">
    <property type="entry name" value="PDZ DOMAIN-CONTAINING PROTEIN 2"/>
    <property type="match status" value="1"/>
</dbReference>
<feature type="domain" description="PDZ" evidence="2">
    <location>
        <begin position="141"/>
        <end position="189"/>
    </location>
</feature>
<dbReference type="PANTHER" id="PTHR11324">
    <property type="entry name" value="IL16-RELATED"/>
    <property type="match status" value="1"/>
</dbReference>
<feature type="compositionally biased region" description="Basic and acidic residues" evidence="1">
    <location>
        <begin position="8"/>
        <end position="17"/>
    </location>
</feature>
<evidence type="ECO:0000313" key="3">
    <source>
        <dbReference type="EMBL" id="CAG7731121.1"/>
    </source>
</evidence>
<protein>
    <recommendedName>
        <fullName evidence="2">PDZ domain-containing protein</fullName>
    </recommendedName>
</protein>
<name>A0A8J2PBN3_9HEXA</name>
<dbReference type="OrthoDB" id="6022711at2759"/>
<evidence type="ECO:0000313" key="4">
    <source>
        <dbReference type="Proteomes" id="UP000708208"/>
    </source>
</evidence>
<reference evidence="3" key="1">
    <citation type="submission" date="2021-06" db="EMBL/GenBank/DDBJ databases">
        <authorList>
            <person name="Hodson N. C."/>
            <person name="Mongue J. A."/>
            <person name="Jaron S. K."/>
        </authorList>
    </citation>
    <scope>NUCLEOTIDE SEQUENCE</scope>
</reference>
<dbReference type="AlphaFoldDB" id="A0A8J2PBN3"/>
<keyword evidence="4" id="KW-1185">Reference proteome</keyword>
<accession>A0A8J2PBN3</accession>
<sequence length="189" mass="21193">EESGYDSDSTRNGHESPRNSMKIPSPSEDPELPAPEMNGRNLVSEFLDEEKKEECSCMTDSTFKEEEETEEADKKIEKKSMEEDIEREESRKSDENSVGTECGLQSQSTAPSLRLRNKVRDREWSHTRAARSKSLCLSIFTVIFEKGPNKKSLGFSVVGGKDSPKGSMGIFVRRVFPYGQAAEDGNLTE</sequence>
<evidence type="ECO:0000256" key="1">
    <source>
        <dbReference type="SAM" id="MobiDB-lite"/>
    </source>
</evidence>
<proteinExistence type="predicted"/>
<dbReference type="InterPro" id="IPR001478">
    <property type="entry name" value="PDZ"/>
</dbReference>
<feature type="non-terminal residue" evidence="3">
    <location>
        <position position="189"/>
    </location>
</feature>
<evidence type="ECO:0000259" key="2">
    <source>
        <dbReference type="PROSITE" id="PS50106"/>
    </source>
</evidence>
<feature type="compositionally biased region" description="Basic and acidic residues" evidence="1">
    <location>
        <begin position="72"/>
        <end position="95"/>
    </location>
</feature>
<feature type="region of interest" description="Disordered" evidence="1">
    <location>
        <begin position="1"/>
        <end position="116"/>
    </location>
</feature>
<dbReference type="EMBL" id="CAJVCH010206169">
    <property type="protein sequence ID" value="CAG7731121.1"/>
    <property type="molecule type" value="Genomic_DNA"/>
</dbReference>
<dbReference type="Proteomes" id="UP000708208">
    <property type="component" value="Unassembled WGS sequence"/>
</dbReference>
<feature type="compositionally biased region" description="Polar residues" evidence="1">
    <location>
        <begin position="96"/>
        <end position="111"/>
    </location>
</feature>